<name>A0A1A6A5Q0_9TREE</name>
<accession>A0A1A6A5Q0</accession>
<evidence type="ECO:0000256" key="1">
    <source>
        <dbReference type="SAM" id="MobiDB-lite"/>
    </source>
</evidence>
<reference evidence="3" key="3">
    <citation type="submission" date="2024-02" db="EMBL/GenBank/DDBJ databases">
        <title>Comparative genomics of Cryptococcus and Kwoniella reveals pathogenesis evolution and contrasting modes of karyotype evolution via chromosome fusion or intercentromeric recombination.</title>
        <authorList>
            <person name="Coelho M.A."/>
            <person name="David-Palma M."/>
            <person name="Shea T."/>
            <person name="Bowers K."/>
            <person name="McGinley-Smith S."/>
            <person name="Mohammad A.W."/>
            <person name="Gnirke A."/>
            <person name="Yurkov A.M."/>
            <person name="Nowrousian M."/>
            <person name="Sun S."/>
            <person name="Cuomo C.A."/>
            <person name="Heitman J."/>
        </authorList>
    </citation>
    <scope>NUCLEOTIDE SEQUENCE</scope>
    <source>
        <strain evidence="3">CBS 10117</strain>
    </source>
</reference>
<feature type="region of interest" description="Disordered" evidence="1">
    <location>
        <begin position="118"/>
        <end position="137"/>
    </location>
</feature>
<evidence type="ECO:0000313" key="2">
    <source>
        <dbReference type="EMBL" id="OBR85383.1"/>
    </source>
</evidence>
<evidence type="ECO:0000313" key="3">
    <source>
        <dbReference type="EMBL" id="WWC61723.1"/>
    </source>
</evidence>
<dbReference type="Proteomes" id="UP000078595">
    <property type="component" value="Chromosome 5"/>
</dbReference>
<dbReference type="EMBL" id="KI894031">
    <property type="protein sequence ID" value="OBR85383.1"/>
    <property type="molecule type" value="Genomic_DNA"/>
</dbReference>
<gene>
    <name evidence="2" type="ORF">I303_04718</name>
    <name evidence="3" type="ORF">I303_104308</name>
</gene>
<dbReference type="RefSeq" id="XP_018263225.1">
    <property type="nucleotide sequence ID" value="XM_018408014.1"/>
</dbReference>
<proteinExistence type="predicted"/>
<dbReference type="AlphaFoldDB" id="A0A1A6A5Q0"/>
<evidence type="ECO:0000313" key="4">
    <source>
        <dbReference type="Proteomes" id="UP000078595"/>
    </source>
</evidence>
<organism evidence="2">
    <name type="scientific">Kwoniella dejecticola CBS 10117</name>
    <dbReference type="NCBI Taxonomy" id="1296121"/>
    <lineage>
        <taxon>Eukaryota</taxon>
        <taxon>Fungi</taxon>
        <taxon>Dikarya</taxon>
        <taxon>Basidiomycota</taxon>
        <taxon>Agaricomycotina</taxon>
        <taxon>Tremellomycetes</taxon>
        <taxon>Tremellales</taxon>
        <taxon>Cryptococcaceae</taxon>
        <taxon>Kwoniella</taxon>
    </lineage>
</organism>
<protein>
    <submittedName>
        <fullName evidence="2">Uncharacterized protein</fullName>
    </submittedName>
</protein>
<reference evidence="2" key="1">
    <citation type="submission" date="2013-07" db="EMBL/GenBank/DDBJ databases">
        <title>The Genome Sequence of Cryptococcus dejecticola CBS10117.</title>
        <authorList>
            <consortium name="The Broad Institute Genome Sequencing Platform"/>
            <person name="Cuomo C."/>
            <person name="Litvintseva A."/>
            <person name="Chen Y."/>
            <person name="Heitman J."/>
            <person name="Sun S."/>
            <person name="Springer D."/>
            <person name="Dromer F."/>
            <person name="Young S.K."/>
            <person name="Zeng Q."/>
            <person name="Gargeya S."/>
            <person name="Fitzgerald M."/>
            <person name="Abouelleil A."/>
            <person name="Alvarado L."/>
            <person name="Berlin A.M."/>
            <person name="Chapman S.B."/>
            <person name="Dewar J."/>
            <person name="Goldberg J."/>
            <person name="Griggs A."/>
            <person name="Gujja S."/>
            <person name="Hansen M."/>
            <person name="Howarth C."/>
            <person name="Imamovic A."/>
            <person name="Larimer J."/>
            <person name="McCowan C."/>
            <person name="Murphy C."/>
            <person name="Pearson M."/>
            <person name="Priest M."/>
            <person name="Roberts A."/>
            <person name="Saif S."/>
            <person name="Shea T."/>
            <person name="Sykes S."/>
            <person name="Wortman J."/>
            <person name="Nusbaum C."/>
            <person name="Birren B."/>
        </authorList>
    </citation>
    <scope>NUCLEOTIDE SEQUENCE [LARGE SCALE GENOMIC DNA]</scope>
    <source>
        <strain evidence="2">CBS 10117</strain>
    </source>
</reference>
<keyword evidence="4" id="KW-1185">Reference proteome</keyword>
<dbReference type="EMBL" id="CP144534">
    <property type="protein sequence ID" value="WWC61723.1"/>
    <property type="molecule type" value="Genomic_DNA"/>
</dbReference>
<dbReference type="KEGG" id="kdj:28968417"/>
<reference evidence="3" key="2">
    <citation type="submission" date="2013-07" db="EMBL/GenBank/DDBJ databases">
        <authorList>
            <consortium name="The Broad Institute Genome Sequencing Platform"/>
            <person name="Cuomo C."/>
            <person name="Litvintseva A."/>
            <person name="Chen Y."/>
            <person name="Heitman J."/>
            <person name="Sun S."/>
            <person name="Springer D."/>
            <person name="Dromer F."/>
            <person name="Young S.K."/>
            <person name="Zeng Q."/>
            <person name="Gargeya S."/>
            <person name="Fitzgerald M."/>
            <person name="Abouelleil A."/>
            <person name="Alvarado L."/>
            <person name="Berlin A.M."/>
            <person name="Chapman S.B."/>
            <person name="Dewar J."/>
            <person name="Goldberg J."/>
            <person name="Griggs A."/>
            <person name="Gujja S."/>
            <person name="Hansen M."/>
            <person name="Howarth C."/>
            <person name="Imamovic A."/>
            <person name="Larimer J."/>
            <person name="McCowan C."/>
            <person name="Murphy C."/>
            <person name="Pearson M."/>
            <person name="Priest M."/>
            <person name="Roberts A."/>
            <person name="Saif S."/>
            <person name="Shea T."/>
            <person name="Sykes S."/>
            <person name="Wortman J."/>
            <person name="Nusbaum C."/>
            <person name="Birren B."/>
        </authorList>
    </citation>
    <scope>NUCLEOTIDE SEQUENCE</scope>
    <source>
        <strain evidence="3">CBS 10117</strain>
    </source>
</reference>
<dbReference type="VEuPathDB" id="FungiDB:I303_04718"/>
<dbReference type="GeneID" id="28968417"/>
<feature type="compositionally biased region" description="Polar residues" evidence="1">
    <location>
        <begin position="62"/>
        <end position="95"/>
    </location>
</feature>
<sequence>MSARPNQVPSSDGTVYSLTSYQNTEVHSLSDSVYESVDEDFTGQVPTWHSVLQEISRDQENSLDGTTSQKPSYDPSVQSSQASLPPSYGRTISNKGKSKHNIDEDGRLAIHMRSESFDGATTSAAAPPSYESHTRHSAMRKRNQAIFPTDQLVIQINHDDCIELDGRRKS</sequence>
<feature type="region of interest" description="Disordered" evidence="1">
    <location>
        <begin position="59"/>
        <end position="104"/>
    </location>
</feature>